<reference evidence="3 4" key="1">
    <citation type="journal article" date="2013" name="J. Bacteriol.">
        <title>Roles of HynAB and Ech, the only two hydrogenases found in the model sulfate reducer Desulfovibrio gigas.</title>
        <authorList>
            <person name="Morais-Silva F.O."/>
            <person name="Santos C.I."/>
            <person name="Rodrigues R."/>
            <person name="Pereira I.A."/>
            <person name="Rodrigues-Pousada C."/>
        </authorList>
    </citation>
    <scope>NUCLEOTIDE SEQUENCE [LARGE SCALE GENOMIC DNA]</scope>
    <source>
        <strain evidence="4">ATCC 19364 / DSM 1382 / NCIMB 9332 / VKM B-1759</strain>
    </source>
</reference>
<organism evidence="3 4">
    <name type="scientific">Megalodesulfovibrio gigas (strain ATCC 19364 / DSM 1382 / NCIMB 9332 / VKM B-1759)</name>
    <name type="common">Desulfovibrio gigas</name>
    <dbReference type="NCBI Taxonomy" id="1121448"/>
    <lineage>
        <taxon>Bacteria</taxon>
        <taxon>Pseudomonadati</taxon>
        <taxon>Thermodesulfobacteriota</taxon>
        <taxon>Desulfovibrionia</taxon>
        <taxon>Desulfovibrionales</taxon>
        <taxon>Desulfovibrionaceae</taxon>
        <taxon>Megalodesulfovibrio</taxon>
    </lineage>
</organism>
<evidence type="ECO:0000259" key="2">
    <source>
        <dbReference type="Pfam" id="PF25023"/>
    </source>
</evidence>
<dbReference type="PATRIC" id="fig|1121448.10.peg.2392"/>
<dbReference type="PANTHER" id="PTHR32305:SF15">
    <property type="entry name" value="PROTEIN RHSA-RELATED"/>
    <property type="match status" value="1"/>
</dbReference>
<gene>
    <name evidence="3" type="ORF">DGI_2439</name>
</gene>
<dbReference type="STRING" id="1121448.DGI_2439"/>
<dbReference type="EMBL" id="CP006585">
    <property type="protein sequence ID" value="AGW14184.1"/>
    <property type="molecule type" value="Genomic_DNA"/>
</dbReference>
<evidence type="ECO:0000313" key="3">
    <source>
        <dbReference type="EMBL" id="AGW14184.1"/>
    </source>
</evidence>
<dbReference type="HOGENOM" id="CLU_1252939_0_0_7"/>
<dbReference type="InterPro" id="IPR056823">
    <property type="entry name" value="TEN-like_YD-shell"/>
</dbReference>
<keyword evidence="4" id="KW-1185">Reference proteome</keyword>
<proteinExistence type="predicted"/>
<feature type="domain" description="Teneurin-like YD-shell" evidence="2">
    <location>
        <begin position="1"/>
        <end position="57"/>
    </location>
</feature>
<evidence type="ECO:0000256" key="1">
    <source>
        <dbReference type="ARBA" id="ARBA00022737"/>
    </source>
</evidence>
<sequence length="220" mass="22887">VVKNVLYDSFGRVISDSNPEMKVPFGFAGGLQDGETRLVRFGYRDYDPEVGRWMAKDPFPDESFVLSYRYCGQRPTNRQDPLGLFSVEIGGGASATLVGGVTGKNYYIGGSIAYDFETGTMYLCFQISNCDLTGLGLYGGTGLDISLSAGNTAPKSGNNASTSKGVGISAGAKLGGGGTMNWGDGPDGSVGIAKGTIGVGYGLAAYGPCCKDDKICVPFP</sequence>
<dbReference type="RefSeq" id="WP_021761167.1">
    <property type="nucleotide sequence ID" value="NC_022444.1"/>
</dbReference>
<dbReference type="KEGG" id="dgg:DGI_2439"/>
<reference evidence="4" key="2">
    <citation type="submission" date="2013-07" db="EMBL/GenBank/DDBJ databases">
        <authorList>
            <person name="Morais-Silva F.O."/>
            <person name="Rezende A.M."/>
            <person name="Pimentel C."/>
            <person name="Resende D.M."/>
            <person name="Santos C.I."/>
            <person name="Clemente C."/>
            <person name="de Oliveira L.M."/>
            <person name="da Silva S.M."/>
            <person name="Costa D.A."/>
            <person name="Varela-Raposo A."/>
            <person name="Horacio E.C.A."/>
            <person name="Matos M."/>
            <person name="Flores O."/>
            <person name="Ruiz J.C."/>
            <person name="Rodrigues-Pousada C."/>
        </authorList>
    </citation>
    <scope>NUCLEOTIDE SEQUENCE [LARGE SCALE GENOMIC DNA]</scope>
    <source>
        <strain evidence="4">ATCC 19364 / DSM 1382 / NCIMB 9332 / VKM B-1759</strain>
    </source>
</reference>
<keyword evidence="1" id="KW-0677">Repeat</keyword>
<dbReference type="PANTHER" id="PTHR32305">
    <property type="match status" value="1"/>
</dbReference>
<dbReference type="InterPro" id="IPR050708">
    <property type="entry name" value="T6SS_VgrG/RHS"/>
</dbReference>
<accession>T2GDD4</accession>
<dbReference type="eggNOG" id="COG3209">
    <property type="taxonomic scope" value="Bacteria"/>
</dbReference>
<dbReference type="Proteomes" id="UP000016587">
    <property type="component" value="Chromosome"/>
</dbReference>
<name>T2GDD4_MEGG1</name>
<feature type="non-terminal residue" evidence="3">
    <location>
        <position position="1"/>
    </location>
</feature>
<dbReference type="Pfam" id="PF25023">
    <property type="entry name" value="TEN_YD-shell"/>
    <property type="match status" value="1"/>
</dbReference>
<dbReference type="Gene3D" id="2.180.10.10">
    <property type="entry name" value="RHS repeat-associated core"/>
    <property type="match status" value="1"/>
</dbReference>
<dbReference type="NCBIfam" id="TIGR03696">
    <property type="entry name" value="Rhs_assc_core"/>
    <property type="match status" value="1"/>
</dbReference>
<dbReference type="InterPro" id="IPR022385">
    <property type="entry name" value="Rhs_assc_core"/>
</dbReference>
<dbReference type="AlphaFoldDB" id="T2GDD4"/>
<protein>
    <recommendedName>
        <fullName evidence="2">Teneurin-like YD-shell domain-containing protein</fullName>
    </recommendedName>
</protein>
<evidence type="ECO:0000313" key="4">
    <source>
        <dbReference type="Proteomes" id="UP000016587"/>
    </source>
</evidence>